<dbReference type="RefSeq" id="WP_153940881.1">
    <property type="nucleotide sequence ID" value="NZ_CP045571.1"/>
</dbReference>
<dbReference type="InterPro" id="IPR024385">
    <property type="entry name" value="DUF3854"/>
</dbReference>
<reference evidence="2 3" key="1">
    <citation type="submission" date="2019-10" db="EMBL/GenBank/DDBJ databases">
        <authorList>
            <person name="Wang R."/>
        </authorList>
    </citation>
    <scope>NUCLEOTIDE SEQUENCE [LARGE SCALE GENOMIC DNA]</scope>
    <source>
        <strain evidence="2 3">ATCC 19377</strain>
    </source>
</reference>
<dbReference type="AlphaFoldDB" id="A0A5P9XWJ5"/>
<name>A0A5P9XWJ5_ACITH</name>
<dbReference type="GeneID" id="60697895"/>
<dbReference type="SUPFAM" id="SSF52540">
    <property type="entry name" value="P-loop containing nucleoside triphosphate hydrolases"/>
    <property type="match status" value="1"/>
</dbReference>
<dbReference type="KEGG" id="atx:GCD22_03714"/>
<dbReference type="Pfam" id="PF12965">
    <property type="entry name" value="DUF3854"/>
    <property type="match status" value="1"/>
</dbReference>
<organism evidence="2 3">
    <name type="scientific">Acidithiobacillus thiooxidans ATCC 19377</name>
    <dbReference type="NCBI Taxonomy" id="637390"/>
    <lineage>
        <taxon>Bacteria</taxon>
        <taxon>Pseudomonadati</taxon>
        <taxon>Pseudomonadota</taxon>
        <taxon>Acidithiobacillia</taxon>
        <taxon>Acidithiobacillales</taxon>
        <taxon>Acidithiobacillaceae</taxon>
        <taxon>Acidithiobacillus</taxon>
    </lineage>
</organism>
<evidence type="ECO:0000259" key="1">
    <source>
        <dbReference type="Pfam" id="PF12965"/>
    </source>
</evidence>
<dbReference type="EMBL" id="CP045571">
    <property type="protein sequence ID" value="QFX97733.1"/>
    <property type="molecule type" value="Genomic_DNA"/>
</dbReference>
<sequence length="876" mass="96895">MVDEALQSFMHDDLAHSGLTAEELKAEPLGMPALKQRIGLENALPCRGGYSIPYFNYDGSPLIDSGIPYERFRLLDIEPGSEIGKYLSPAGSKAHLYIPERFHMALMNSRLDTKVVVITEGEKKAAAACKAGIPCVAIPGITMYRDSEDRDKLSKEIRNFLVPLNDSMQIFYVVVMFDSDGYPVSTKQMPSDEEEAAKYEPLNRGKKVRNRDVFNQAFRFANLIKQSIAGLRVAYTWCYPAFSTTTGPKGGKLVVVEKQGLDDAIQNGQTDDLIKQIETVCERATAGDGEGGYIPLGMSNDGLTVALWSIPQNCLIKTSLASLNNAATLAGICGRSWLEQKFTKMVHDTVEFDVKKASMEIASICANKGAFHGGDRIFGTGVWSPDKREIVINTHNAVYLQDGSTIDRIDENRRELYVNGGAATPPPPPEHIVTDDEYARVCAKIYRDLGTWSFEKPVVMDDRLKNFPMGPSLVMGWMTMVVYLGLLERRPHMWVVGPRGSGKSRLLSYLAHMLIGYLKHTDMGSSMTEAGMRQFLQNSCFAFIIDELEKENTENGQKLLSAIEQVLKLMRAAYSASSTVFKGTADQKGIEFRIMTSVMAASIAEPALEPADRSRIVMVKLSPRVGATGQPPENLTPEESAIFFWGTIQRWGRFQHIYDLALKNWNTYAGNGDSREAETFGTVIAASMISNPKIQTDEQILTVLKVMIICLQPQLDEMRQGTAEHEIILNTLLTKNIPVEYHECDENGREHINRETHSIGGLVSNLVNGGTNSDEIRALGLVGLRVWENDGNLCLAIAHKHSGLTDLLKGSRYNKNGAWAGGLKDVPGSTWDKTVRINGMSTHCVMVPARHLALQPDNKATMPMRPNSFDTAHTIN</sequence>
<feature type="domain" description="DUF3854" evidence="1">
    <location>
        <begin position="116"/>
        <end position="190"/>
    </location>
</feature>
<evidence type="ECO:0000313" key="3">
    <source>
        <dbReference type="Proteomes" id="UP000363590"/>
    </source>
</evidence>
<proteinExistence type="predicted"/>
<gene>
    <name evidence="2" type="ORF">GCD22_03714</name>
</gene>
<evidence type="ECO:0000313" key="2">
    <source>
        <dbReference type="EMBL" id="QFX97733.1"/>
    </source>
</evidence>
<dbReference type="InterPro" id="IPR027417">
    <property type="entry name" value="P-loop_NTPase"/>
</dbReference>
<dbReference type="Proteomes" id="UP000363590">
    <property type="component" value="Chromosome"/>
</dbReference>
<protein>
    <recommendedName>
        <fullName evidence="1">DUF3854 domain-containing protein</fullName>
    </recommendedName>
</protein>
<accession>A0A5P9XWJ5</accession>